<dbReference type="Proteomes" id="UP001501243">
    <property type="component" value="Unassembled WGS sequence"/>
</dbReference>
<organism evidence="1 2">
    <name type="scientific">Hymenobacter ginsengisoli</name>
    <dbReference type="NCBI Taxonomy" id="1051626"/>
    <lineage>
        <taxon>Bacteria</taxon>
        <taxon>Pseudomonadati</taxon>
        <taxon>Bacteroidota</taxon>
        <taxon>Cytophagia</taxon>
        <taxon>Cytophagales</taxon>
        <taxon>Hymenobacteraceae</taxon>
        <taxon>Hymenobacter</taxon>
    </lineage>
</organism>
<evidence type="ECO:0000313" key="1">
    <source>
        <dbReference type="EMBL" id="GAA4501341.1"/>
    </source>
</evidence>
<protein>
    <submittedName>
        <fullName evidence="1">Uncharacterized protein</fullName>
    </submittedName>
</protein>
<name>A0ABP8QER4_9BACT</name>
<dbReference type="RefSeq" id="WP_208131783.1">
    <property type="nucleotide sequence ID" value="NZ_BAABGQ010000006.1"/>
</dbReference>
<gene>
    <name evidence="1" type="ORF">GCM10023172_23020</name>
</gene>
<comment type="caution">
    <text evidence="1">The sequence shown here is derived from an EMBL/GenBank/DDBJ whole genome shotgun (WGS) entry which is preliminary data.</text>
</comment>
<sequence length="154" mass="16878">MDKPLIPALHSALPGQYNILHDVSNGFQPQHPVLHTLIPIAGHPANLALNILGQCLSRETPDSPAYALVAYVAPSATERVAYTNRSAARFEVGQHIERWFAGVQLYFTEIDITDYADSLRLEYLAPIVSEAAPATERLVRPLHSITSEGLRKAA</sequence>
<dbReference type="EMBL" id="BAABGQ010000006">
    <property type="protein sequence ID" value="GAA4501341.1"/>
    <property type="molecule type" value="Genomic_DNA"/>
</dbReference>
<accession>A0ABP8QER4</accession>
<proteinExistence type="predicted"/>
<evidence type="ECO:0000313" key="2">
    <source>
        <dbReference type="Proteomes" id="UP001501243"/>
    </source>
</evidence>
<reference evidence="2" key="1">
    <citation type="journal article" date="2019" name="Int. J. Syst. Evol. Microbiol.">
        <title>The Global Catalogue of Microorganisms (GCM) 10K type strain sequencing project: providing services to taxonomists for standard genome sequencing and annotation.</title>
        <authorList>
            <consortium name="The Broad Institute Genomics Platform"/>
            <consortium name="The Broad Institute Genome Sequencing Center for Infectious Disease"/>
            <person name="Wu L."/>
            <person name="Ma J."/>
        </authorList>
    </citation>
    <scope>NUCLEOTIDE SEQUENCE [LARGE SCALE GENOMIC DNA]</scope>
    <source>
        <strain evidence="2">JCM 17841</strain>
    </source>
</reference>
<keyword evidence="2" id="KW-1185">Reference proteome</keyword>